<dbReference type="EMBL" id="JACIEP010000002">
    <property type="protein sequence ID" value="MBB4034542.1"/>
    <property type="molecule type" value="Genomic_DNA"/>
</dbReference>
<gene>
    <name evidence="1" type="ORF">GGR21_000429</name>
</gene>
<sequence>MWQYANVKMKEMKNKENKMCKKQRSAERRVANWLRFALPNVVCQVLYSVMLERSKASKGKILRSSG</sequence>
<accession>A0A840CPP1</accession>
<evidence type="ECO:0000313" key="1">
    <source>
        <dbReference type="EMBL" id="MBB4034542.1"/>
    </source>
</evidence>
<keyword evidence="2" id="KW-1185">Reference proteome</keyword>
<evidence type="ECO:0000313" key="2">
    <source>
        <dbReference type="Proteomes" id="UP000555103"/>
    </source>
</evidence>
<dbReference type="AlphaFoldDB" id="A0A840CPP1"/>
<protein>
    <submittedName>
        <fullName evidence="1">Putative membrane protein</fullName>
    </submittedName>
</protein>
<dbReference type="RefSeq" id="WP_183305504.1">
    <property type="nucleotide sequence ID" value="NZ_JACIEP010000002.1"/>
</dbReference>
<name>A0A840CPP1_9BACT</name>
<dbReference type="Proteomes" id="UP000555103">
    <property type="component" value="Unassembled WGS sequence"/>
</dbReference>
<comment type="caution">
    <text evidence="1">The sequence shown here is derived from an EMBL/GenBank/DDBJ whole genome shotgun (WGS) entry which is preliminary data.</text>
</comment>
<organism evidence="1 2">
    <name type="scientific">Dysgonomonas hofstadii</name>
    <dbReference type="NCBI Taxonomy" id="637886"/>
    <lineage>
        <taxon>Bacteria</taxon>
        <taxon>Pseudomonadati</taxon>
        <taxon>Bacteroidota</taxon>
        <taxon>Bacteroidia</taxon>
        <taxon>Bacteroidales</taxon>
        <taxon>Dysgonomonadaceae</taxon>
        <taxon>Dysgonomonas</taxon>
    </lineage>
</organism>
<reference evidence="1 2" key="1">
    <citation type="submission" date="2020-08" db="EMBL/GenBank/DDBJ databases">
        <title>Genomic Encyclopedia of Type Strains, Phase IV (KMG-IV): sequencing the most valuable type-strain genomes for metagenomic binning, comparative biology and taxonomic classification.</title>
        <authorList>
            <person name="Goeker M."/>
        </authorList>
    </citation>
    <scope>NUCLEOTIDE SEQUENCE [LARGE SCALE GENOMIC DNA]</scope>
    <source>
        <strain evidence="1 2">DSM 104969</strain>
    </source>
</reference>
<proteinExistence type="predicted"/>